<dbReference type="InterPro" id="IPR051481">
    <property type="entry name" value="BTB-POZ/Galectin-3-binding"/>
</dbReference>
<dbReference type="PROSITE" id="PS50097">
    <property type="entry name" value="BTB"/>
    <property type="match status" value="1"/>
</dbReference>
<accession>A0A9N9BZ65</accession>
<keyword evidence="4" id="KW-1185">Reference proteome</keyword>
<proteinExistence type="predicted"/>
<feature type="compositionally biased region" description="Basic and acidic residues" evidence="1">
    <location>
        <begin position="446"/>
        <end position="483"/>
    </location>
</feature>
<reference evidence="3" key="1">
    <citation type="submission" date="2021-06" db="EMBL/GenBank/DDBJ databases">
        <authorList>
            <person name="Kallberg Y."/>
            <person name="Tangrot J."/>
            <person name="Rosling A."/>
        </authorList>
    </citation>
    <scope>NUCLEOTIDE SEQUENCE</scope>
    <source>
        <strain evidence="3">AZ414A</strain>
    </source>
</reference>
<dbReference type="AlphaFoldDB" id="A0A9N9BZ65"/>
<dbReference type="InterPro" id="IPR000210">
    <property type="entry name" value="BTB/POZ_dom"/>
</dbReference>
<dbReference type="PANTHER" id="PTHR24410">
    <property type="entry name" value="HL07962P-RELATED"/>
    <property type="match status" value="1"/>
</dbReference>
<dbReference type="SMART" id="SM00225">
    <property type="entry name" value="BTB"/>
    <property type="match status" value="1"/>
</dbReference>
<feature type="compositionally biased region" description="Acidic residues" evidence="1">
    <location>
        <begin position="436"/>
        <end position="445"/>
    </location>
</feature>
<dbReference type="InterPro" id="IPR011333">
    <property type="entry name" value="SKP1/BTB/POZ_sf"/>
</dbReference>
<evidence type="ECO:0000313" key="4">
    <source>
        <dbReference type="Proteomes" id="UP000789706"/>
    </source>
</evidence>
<dbReference type="CDD" id="cd18186">
    <property type="entry name" value="BTB_POZ_ZBTB_KLHL-like"/>
    <property type="match status" value="1"/>
</dbReference>
<evidence type="ECO:0000259" key="2">
    <source>
        <dbReference type="PROSITE" id="PS50097"/>
    </source>
</evidence>
<dbReference type="Proteomes" id="UP000789706">
    <property type="component" value="Unassembled WGS sequence"/>
</dbReference>
<dbReference type="PANTHER" id="PTHR24410:SF23">
    <property type="entry name" value="BTB DOMAIN-CONTAINING PROTEIN-RELATED"/>
    <property type="match status" value="1"/>
</dbReference>
<protein>
    <submittedName>
        <fullName evidence="3">11356_t:CDS:1</fullName>
    </submittedName>
</protein>
<name>A0A9N9BZ65_9GLOM</name>
<organism evidence="3 4">
    <name type="scientific">Diversispora eburnea</name>
    <dbReference type="NCBI Taxonomy" id="1213867"/>
    <lineage>
        <taxon>Eukaryota</taxon>
        <taxon>Fungi</taxon>
        <taxon>Fungi incertae sedis</taxon>
        <taxon>Mucoromycota</taxon>
        <taxon>Glomeromycotina</taxon>
        <taxon>Glomeromycetes</taxon>
        <taxon>Diversisporales</taxon>
        <taxon>Diversisporaceae</taxon>
        <taxon>Diversispora</taxon>
    </lineage>
</organism>
<comment type="caution">
    <text evidence="3">The sequence shown here is derived from an EMBL/GenBank/DDBJ whole genome shotgun (WGS) entry which is preliminary data.</text>
</comment>
<dbReference type="SUPFAM" id="SSF54695">
    <property type="entry name" value="POZ domain"/>
    <property type="match status" value="1"/>
</dbReference>
<sequence length="509" mass="59631">MNSGFNYDSIVTCGNKPNVVDFEVHSAILGARSSYFRLASSLNYPLRKSGMFLFDLKDIEPNIFELLLKYFYTSNIELNSISHEELFKLLIACDELILPSIIDNIQICLINNHSEHFESDPFSYLIKLYTCKRCSTLKTWLIQQLLQNPKSLIFNSPNFNSASKELLVELFQRRYEDVDEIEIWWKLLEWSVHQANFSVYYSPSPFDYDILELNLDEFESWDEKDCERVKQILSEIIILIRWKEISFENFIVHISPHQKLFPPSLYENILSYYKIETKFQPFESSSNVENVENDNNNEILKNEFGIILKDGTIIYNKKNNIFDTNLSDIEPTTSSKLQRHIWMDTKDAFLFSFQHLLPNTGVLSRVVKSSSHKAICYDPLSGPGFGAGLDIVVSNRYKMISTWGHYSYPEAQYFLAEQHSEIEDYEVFQVERDENIPIDDNDEEEKVSYEEKDETKDEAKEETKETEKETKETEKEIKKETKKERRIPTLINRGFGLFFATCCNVEICL</sequence>
<evidence type="ECO:0000256" key="1">
    <source>
        <dbReference type="SAM" id="MobiDB-lite"/>
    </source>
</evidence>
<feature type="region of interest" description="Disordered" evidence="1">
    <location>
        <begin position="433"/>
        <end position="483"/>
    </location>
</feature>
<dbReference type="Pfam" id="PF00651">
    <property type="entry name" value="BTB"/>
    <property type="match status" value="1"/>
</dbReference>
<feature type="domain" description="BTB" evidence="2">
    <location>
        <begin position="7"/>
        <end position="80"/>
    </location>
</feature>
<gene>
    <name evidence="3" type="ORF">DEBURN_LOCUS8761</name>
</gene>
<evidence type="ECO:0000313" key="3">
    <source>
        <dbReference type="EMBL" id="CAG8584975.1"/>
    </source>
</evidence>
<dbReference type="EMBL" id="CAJVPK010001395">
    <property type="protein sequence ID" value="CAG8584975.1"/>
    <property type="molecule type" value="Genomic_DNA"/>
</dbReference>
<dbReference type="OrthoDB" id="25620at2759"/>
<dbReference type="Gene3D" id="3.30.710.10">
    <property type="entry name" value="Potassium Channel Kv1.1, Chain A"/>
    <property type="match status" value="1"/>
</dbReference>